<evidence type="ECO:0000313" key="7">
    <source>
        <dbReference type="EMBL" id="MRX79392.1"/>
    </source>
</evidence>
<feature type="transmembrane region" description="Helical" evidence="6">
    <location>
        <begin position="46"/>
        <end position="64"/>
    </location>
</feature>
<reference evidence="8" key="1">
    <citation type="submission" date="2019-08" db="EMBL/GenBank/DDBJ databases">
        <title>Arthrobacter sp. nov., isolated from plateau pika and Tibetan wild ass.</title>
        <authorList>
            <person name="Ge Y."/>
        </authorList>
    </citation>
    <scope>NUCLEOTIDE SEQUENCE [LARGE SCALE GENOMIC DNA]</scope>
    <source>
        <strain evidence="8">HF-1365</strain>
    </source>
</reference>
<name>A0A7K0G6U6_9ACTN</name>
<feature type="transmembrane region" description="Helical" evidence="6">
    <location>
        <begin position="402"/>
        <end position="421"/>
    </location>
</feature>
<gene>
    <name evidence="7" type="ORF">GJE22_02025</name>
</gene>
<feature type="transmembrane region" description="Helical" evidence="6">
    <location>
        <begin position="162"/>
        <end position="180"/>
    </location>
</feature>
<evidence type="ECO:0000256" key="5">
    <source>
        <dbReference type="ARBA" id="ARBA00023136"/>
    </source>
</evidence>
<feature type="transmembrane region" description="Helical" evidence="6">
    <location>
        <begin position="126"/>
        <end position="150"/>
    </location>
</feature>
<sequence length="501" mass="54524">MPSQRRAGVVLGYANIVVKNLVNLVYTPMLLSFVGQAEYGVYQTSYSFVFSLTLLSFGFSQAYVRFYTQRKAHGTEEDIRRLNGVYLVLYLAVSATALALGLAFAVNAGAVFSASFTLEEVSLAQTVMSIMAGSIAITLLNSVFDAYVLAHEEFRFQQTRQLATTLATPFCAYGLLLLGMGTVGVAVAQLAVSVLLLALNASFCIGRLRMRFDVRRLDGALFRSIAAFSAWIFANQVCDLVNQNVPNVLLGALAGASTVAVFAVSVQVRNVFVSLSSTMSNVFTPEINRIVAESDDNGALTRLMARVGRYQMVLFCWIYGGFALLGKFFVLKWAGEGFADAYWLILVMALPLVIPLTQNTGIEIQRAKNMHRARSVALLLMAVFNVAFTLVASPLIGYWAPAIGYVASIALGNGAFMNWYYQRRVGLDMFHFWGRNLPALVAGAAVTAVCLAASQALPVSGWVSFFAWGVAYTAIFGAALWLIVLDGDEKRAISARLPFLR</sequence>
<evidence type="ECO:0000256" key="2">
    <source>
        <dbReference type="ARBA" id="ARBA00022475"/>
    </source>
</evidence>
<dbReference type="EMBL" id="VTFZ01000001">
    <property type="protein sequence ID" value="MRX79392.1"/>
    <property type="molecule type" value="Genomic_DNA"/>
</dbReference>
<feature type="transmembrane region" description="Helical" evidence="6">
    <location>
        <begin position="312"/>
        <end position="335"/>
    </location>
</feature>
<feature type="transmembrane region" description="Helical" evidence="6">
    <location>
        <begin position="7"/>
        <end position="26"/>
    </location>
</feature>
<feature type="transmembrane region" description="Helical" evidence="6">
    <location>
        <begin position="220"/>
        <end position="237"/>
    </location>
</feature>
<evidence type="ECO:0000256" key="3">
    <source>
        <dbReference type="ARBA" id="ARBA00022692"/>
    </source>
</evidence>
<dbReference type="Pfam" id="PF13440">
    <property type="entry name" value="Polysacc_synt_3"/>
    <property type="match status" value="1"/>
</dbReference>
<feature type="transmembrane region" description="Helical" evidence="6">
    <location>
        <begin position="186"/>
        <end position="208"/>
    </location>
</feature>
<evidence type="ECO:0000313" key="8">
    <source>
        <dbReference type="Proteomes" id="UP000470010"/>
    </source>
</evidence>
<feature type="transmembrane region" description="Helical" evidence="6">
    <location>
        <begin position="462"/>
        <end position="484"/>
    </location>
</feature>
<feature type="transmembrane region" description="Helical" evidence="6">
    <location>
        <begin position="249"/>
        <end position="268"/>
    </location>
</feature>
<dbReference type="InterPro" id="IPR050833">
    <property type="entry name" value="Poly_Biosynth_Transport"/>
</dbReference>
<comment type="caution">
    <text evidence="7">The sequence shown here is derived from an EMBL/GenBank/DDBJ whole genome shotgun (WGS) entry which is preliminary data.</text>
</comment>
<keyword evidence="4 6" id="KW-1133">Transmembrane helix</keyword>
<feature type="transmembrane region" description="Helical" evidence="6">
    <location>
        <begin position="433"/>
        <end position="456"/>
    </location>
</feature>
<proteinExistence type="predicted"/>
<keyword evidence="2" id="KW-1003">Cell membrane</keyword>
<organism evidence="7 8">
    <name type="scientific">Enorma shizhengliae</name>
    <dbReference type="NCBI Taxonomy" id="2606615"/>
    <lineage>
        <taxon>Bacteria</taxon>
        <taxon>Bacillati</taxon>
        <taxon>Actinomycetota</taxon>
        <taxon>Coriobacteriia</taxon>
        <taxon>Coriobacteriales</taxon>
        <taxon>Coriobacteriaceae</taxon>
        <taxon>Enorma</taxon>
    </lineage>
</organism>
<keyword evidence="8" id="KW-1185">Reference proteome</keyword>
<dbReference type="PANTHER" id="PTHR30250">
    <property type="entry name" value="PST FAMILY PREDICTED COLANIC ACID TRANSPORTER"/>
    <property type="match status" value="1"/>
</dbReference>
<dbReference type="GO" id="GO:0005886">
    <property type="term" value="C:plasma membrane"/>
    <property type="evidence" value="ECO:0007669"/>
    <property type="project" value="UniProtKB-SubCell"/>
</dbReference>
<evidence type="ECO:0000256" key="4">
    <source>
        <dbReference type="ARBA" id="ARBA00022989"/>
    </source>
</evidence>
<comment type="subcellular location">
    <subcellularLocation>
        <location evidence="1">Cell membrane</location>
        <topology evidence="1">Multi-pass membrane protein</topology>
    </subcellularLocation>
</comment>
<protein>
    <submittedName>
        <fullName evidence="7">Oligosaccharide flippase family protein</fullName>
    </submittedName>
</protein>
<accession>A0A7K0G6U6</accession>
<keyword evidence="5 6" id="KW-0472">Membrane</keyword>
<evidence type="ECO:0000256" key="6">
    <source>
        <dbReference type="SAM" id="Phobius"/>
    </source>
</evidence>
<dbReference type="PANTHER" id="PTHR30250:SF26">
    <property type="entry name" value="PSMA PROTEIN"/>
    <property type="match status" value="1"/>
</dbReference>
<dbReference type="RefSeq" id="WP_144687176.1">
    <property type="nucleotide sequence ID" value="NZ_VLLQ01000001.1"/>
</dbReference>
<dbReference type="AlphaFoldDB" id="A0A7K0G6U6"/>
<feature type="transmembrane region" description="Helical" evidence="6">
    <location>
        <begin position="341"/>
        <end position="364"/>
    </location>
</feature>
<feature type="transmembrane region" description="Helical" evidence="6">
    <location>
        <begin position="85"/>
        <end position="106"/>
    </location>
</feature>
<keyword evidence="3 6" id="KW-0812">Transmembrane</keyword>
<dbReference type="Proteomes" id="UP000470010">
    <property type="component" value="Unassembled WGS sequence"/>
</dbReference>
<evidence type="ECO:0000256" key="1">
    <source>
        <dbReference type="ARBA" id="ARBA00004651"/>
    </source>
</evidence>
<feature type="transmembrane region" description="Helical" evidence="6">
    <location>
        <begin position="376"/>
        <end position="396"/>
    </location>
</feature>